<name>A0A0P1KX17_9SACH</name>
<feature type="transmembrane region" description="Helical" evidence="6">
    <location>
        <begin position="327"/>
        <end position="357"/>
    </location>
</feature>
<keyword evidence="2" id="KW-0813">Transport</keyword>
<feature type="transmembrane region" description="Helical" evidence="6">
    <location>
        <begin position="466"/>
        <end position="488"/>
    </location>
</feature>
<feature type="transmembrane region" description="Helical" evidence="6">
    <location>
        <begin position="401"/>
        <end position="422"/>
    </location>
</feature>
<evidence type="ECO:0000313" key="8">
    <source>
        <dbReference type="EMBL" id="CUS24696.1"/>
    </source>
</evidence>
<feature type="transmembrane region" description="Helical" evidence="6">
    <location>
        <begin position="428"/>
        <end position="446"/>
    </location>
</feature>
<gene>
    <name evidence="8" type="ORF">LAQU0_S18e02190g</name>
</gene>
<evidence type="ECO:0000313" key="9">
    <source>
        <dbReference type="Proteomes" id="UP000236544"/>
    </source>
</evidence>
<evidence type="ECO:0000256" key="2">
    <source>
        <dbReference type="ARBA" id="ARBA00022448"/>
    </source>
</evidence>
<evidence type="ECO:0000259" key="7">
    <source>
        <dbReference type="Pfam" id="PF00324"/>
    </source>
</evidence>
<keyword evidence="9" id="KW-1185">Reference proteome</keyword>
<feature type="transmembrane region" description="Helical" evidence="6">
    <location>
        <begin position="177"/>
        <end position="198"/>
    </location>
</feature>
<evidence type="ECO:0000256" key="1">
    <source>
        <dbReference type="ARBA" id="ARBA00004141"/>
    </source>
</evidence>
<accession>A0A0P1KX17</accession>
<dbReference type="PIRSF" id="PIRSF006060">
    <property type="entry name" value="AA_transporter"/>
    <property type="match status" value="1"/>
</dbReference>
<evidence type="ECO:0000256" key="6">
    <source>
        <dbReference type="SAM" id="Phobius"/>
    </source>
</evidence>
<feature type="transmembrane region" description="Helical" evidence="6">
    <location>
        <begin position="87"/>
        <end position="111"/>
    </location>
</feature>
<feature type="transmembrane region" description="Helical" evidence="6">
    <location>
        <begin position="132"/>
        <end position="157"/>
    </location>
</feature>
<dbReference type="EMBL" id="LN890534">
    <property type="protein sequence ID" value="CUS24696.1"/>
    <property type="molecule type" value="Genomic_DNA"/>
</dbReference>
<dbReference type="GO" id="GO:0016020">
    <property type="term" value="C:membrane"/>
    <property type="evidence" value="ECO:0007669"/>
    <property type="project" value="UniProtKB-SubCell"/>
</dbReference>
<keyword evidence="3 6" id="KW-0812">Transmembrane</keyword>
<protein>
    <submittedName>
        <fullName evidence="8">LAQU0S18e02190g1_1</fullName>
    </submittedName>
</protein>
<keyword evidence="4 6" id="KW-1133">Transmembrane helix</keyword>
<dbReference type="Pfam" id="PF00324">
    <property type="entry name" value="AA_permease"/>
    <property type="match status" value="1"/>
</dbReference>
<comment type="subcellular location">
    <subcellularLocation>
        <location evidence="1">Membrane</location>
        <topology evidence="1">Multi-pass membrane protein</topology>
    </subcellularLocation>
</comment>
<dbReference type="GO" id="GO:0022857">
    <property type="term" value="F:transmembrane transporter activity"/>
    <property type="evidence" value="ECO:0007669"/>
    <property type="project" value="UniProtKB-ARBA"/>
</dbReference>
<dbReference type="PANTHER" id="PTHR45649:SF3">
    <property type="entry name" value="POLYAMINE TRANSPORTER TPO5"/>
    <property type="match status" value="1"/>
</dbReference>
<feature type="transmembrane region" description="Helical" evidence="6">
    <location>
        <begin position="494"/>
        <end position="514"/>
    </location>
</feature>
<dbReference type="OrthoDB" id="3257095at2759"/>
<reference evidence="9" key="1">
    <citation type="submission" date="2015-10" db="EMBL/GenBank/DDBJ databases">
        <authorList>
            <person name="Devillers H."/>
        </authorList>
    </citation>
    <scope>NUCLEOTIDE SEQUENCE [LARGE SCALE GENOMIC DNA]</scope>
</reference>
<dbReference type="AlphaFoldDB" id="A0A0P1KX17"/>
<feature type="transmembrane region" description="Helical" evidence="6">
    <location>
        <begin position="210"/>
        <end position="231"/>
    </location>
</feature>
<sequence length="549" mass="60764">MLESVRTGKPFRGGFQLLPQSVWANWESIIQDADDEEEEVQRFKYEQQLDRSFLSKSSVIGLGFGLMSPVLGMSTTMSIGLLNGGPLTIVIGFLINGIATWLCSLSLGEIVSRFPIELHGSSAMLARPKYKLACSWFTGWLMLLGNWTMSTSITFAGAQLLVSLVTMANDKLIGENYIVVTTVLAFYLIVTIVGLINLKFAGFIETVNKVCVYWIVYAVIFIDILLLLFHSGKYRSLKYALTHFNNSFSGYSSAALSFIIGFQQSSFTLQGFSMLPALADEVKEPERDIPKGMSTAVLTSTVTGVVFLLPIMLILPDTQTIINNPKVMPIALIFTQSTHSIFVSLFLVIMILGNLLFSGIGSVTTSSRAVYSMSRDMALPYSEFWSYVDPSSKHRVPKNSILLSMGISYLLGLLALLSTAAFNAFMGAAVLCLCSATCIPLILVLLSRRRALRGSPIKVRYRLGWFVNIASILWLVFTMVVICIPPQVPVTFSSMNYAFVVYLFFLAAITVLYFRWGRYHFKTPLISEDTRTEDAAVSTFVLQDANSAK</sequence>
<dbReference type="Gene3D" id="1.20.1740.10">
    <property type="entry name" value="Amino acid/polyamine transporter I"/>
    <property type="match status" value="1"/>
</dbReference>
<keyword evidence="5 6" id="KW-0472">Membrane</keyword>
<feature type="domain" description="Amino acid permease/ SLC12A" evidence="7">
    <location>
        <begin position="71"/>
        <end position="524"/>
    </location>
</feature>
<evidence type="ECO:0000256" key="4">
    <source>
        <dbReference type="ARBA" id="ARBA00022989"/>
    </source>
</evidence>
<proteinExistence type="predicted"/>
<dbReference type="Proteomes" id="UP000236544">
    <property type="component" value="Unassembled WGS sequence"/>
</dbReference>
<feature type="transmembrane region" description="Helical" evidence="6">
    <location>
        <begin position="296"/>
        <end position="315"/>
    </location>
</feature>
<feature type="transmembrane region" description="Helical" evidence="6">
    <location>
        <begin position="251"/>
        <end position="275"/>
    </location>
</feature>
<evidence type="ECO:0000256" key="3">
    <source>
        <dbReference type="ARBA" id="ARBA00022692"/>
    </source>
</evidence>
<dbReference type="PANTHER" id="PTHR45649">
    <property type="entry name" value="AMINO-ACID PERMEASE BAT1"/>
    <property type="match status" value="1"/>
</dbReference>
<evidence type="ECO:0000256" key="5">
    <source>
        <dbReference type="ARBA" id="ARBA00023136"/>
    </source>
</evidence>
<feature type="transmembrane region" description="Helical" evidence="6">
    <location>
        <begin position="59"/>
        <end position="81"/>
    </location>
</feature>
<organism evidence="8 9">
    <name type="scientific">Lachancea quebecensis</name>
    <dbReference type="NCBI Taxonomy" id="1654605"/>
    <lineage>
        <taxon>Eukaryota</taxon>
        <taxon>Fungi</taxon>
        <taxon>Dikarya</taxon>
        <taxon>Ascomycota</taxon>
        <taxon>Saccharomycotina</taxon>
        <taxon>Saccharomycetes</taxon>
        <taxon>Saccharomycetales</taxon>
        <taxon>Saccharomycetaceae</taxon>
        <taxon>Lachancea</taxon>
    </lineage>
</organism>
<dbReference type="InterPro" id="IPR004841">
    <property type="entry name" value="AA-permease/SLC12A_dom"/>
</dbReference>